<name>A0AAX2H0F5_9FLAO</name>
<evidence type="ECO:0008006" key="4">
    <source>
        <dbReference type="Google" id="ProtNLM"/>
    </source>
</evidence>
<evidence type="ECO:0000256" key="1">
    <source>
        <dbReference type="SAM" id="Phobius"/>
    </source>
</evidence>
<evidence type="ECO:0000313" key="2">
    <source>
        <dbReference type="EMBL" id="SNV14722.1"/>
    </source>
</evidence>
<sequence>MLVLWDKEALQSLSDTYSFWNRKTFSTSYSKKIELALDLFERELADDPYFLARYIEDEDLYQRSFFKNRFYVYYSINEALGIISILYFRGAKQESLFDFY</sequence>
<keyword evidence="1" id="KW-0812">Transmembrane</keyword>
<reference evidence="2 3" key="1">
    <citation type="submission" date="2017-06" db="EMBL/GenBank/DDBJ databases">
        <authorList>
            <consortium name="Pathogen Informatics"/>
        </authorList>
    </citation>
    <scope>NUCLEOTIDE SEQUENCE [LARGE SCALE GENOMIC DNA]</scope>
    <source>
        <strain evidence="2 3">NCTC12947</strain>
    </source>
</reference>
<dbReference type="AlphaFoldDB" id="A0AAX2H0F5"/>
<protein>
    <recommendedName>
        <fullName evidence="4">Plasmid stabilization protein</fullName>
    </recommendedName>
</protein>
<dbReference type="RefSeq" id="WP_074860974.1">
    <property type="nucleotide sequence ID" value="NZ_CP014227.1"/>
</dbReference>
<accession>A0AAX2H0F5</accession>
<dbReference type="Proteomes" id="UP000215539">
    <property type="component" value="Chromosome 1"/>
</dbReference>
<proteinExistence type="predicted"/>
<dbReference type="EMBL" id="LT906449">
    <property type="protein sequence ID" value="SNV14722.1"/>
    <property type="molecule type" value="Genomic_DNA"/>
</dbReference>
<feature type="transmembrane region" description="Helical" evidence="1">
    <location>
        <begin position="70"/>
        <end position="88"/>
    </location>
</feature>
<evidence type="ECO:0000313" key="3">
    <source>
        <dbReference type="Proteomes" id="UP000215539"/>
    </source>
</evidence>
<keyword evidence="1" id="KW-0472">Membrane</keyword>
<organism evidence="2 3">
    <name type="scientific">Capnocytophaga haemolytica</name>
    <dbReference type="NCBI Taxonomy" id="45243"/>
    <lineage>
        <taxon>Bacteria</taxon>
        <taxon>Pseudomonadati</taxon>
        <taxon>Bacteroidota</taxon>
        <taxon>Flavobacteriia</taxon>
        <taxon>Flavobacteriales</taxon>
        <taxon>Flavobacteriaceae</taxon>
        <taxon>Capnocytophaga</taxon>
    </lineage>
</organism>
<keyword evidence="1" id="KW-1133">Transmembrane helix</keyword>
<gene>
    <name evidence="2" type="ORF">SAMEA44541418_01904</name>
</gene>